<evidence type="ECO:0000256" key="9">
    <source>
        <dbReference type="ARBA" id="ARBA00022679"/>
    </source>
</evidence>
<name>A0A316DW57_9BACT</name>
<evidence type="ECO:0000256" key="6">
    <source>
        <dbReference type="ARBA" id="ARBA00022485"/>
    </source>
</evidence>
<dbReference type="InterPro" id="IPR036890">
    <property type="entry name" value="HATPase_C_sf"/>
</dbReference>
<dbReference type="GO" id="GO:0005524">
    <property type="term" value="F:ATP binding"/>
    <property type="evidence" value="ECO:0007669"/>
    <property type="project" value="UniProtKB-KW"/>
</dbReference>
<evidence type="ECO:0000256" key="12">
    <source>
        <dbReference type="ARBA" id="ARBA00022777"/>
    </source>
</evidence>
<keyword evidence="7" id="KW-0963">Cytoplasm</keyword>
<gene>
    <name evidence="21" type="ORF">LV89_03540</name>
</gene>
<keyword evidence="8" id="KW-0597">Phosphoprotein</keyword>
<evidence type="ECO:0000256" key="4">
    <source>
        <dbReference type="ARBA" id="ARBA00012438"/>
    </source>
</evidence>
<evidence type="ECO:0000256" key="19">
    <source>
        <dbReference type="SAM" id="Phobius"/>
    </source>
</evidence>
<keyword evidence="19" id="KW-0472">Membrane</keyword>
<evidence type="ECO:0000256" key="7">
    <source>
        <dbReference type="ARBA" id="ARBA00022490"/>
    </source>
</evidence>
<keyword evidence="14" id="KW-0408">Iron</keyword>
<dbReference type="EC" id="2.7.13.3" evidence="4"/>
<feature type="domain" description="Histidine kinase" evidence="20">
    <location>
        <begin position="68"/>
        <end position="258"/>
    </location>
</feature>
<evidence type="ECO:0000256" key="5">
    <source>
        <dbReference type="ARBA" id="ARBA00017322"/>
    </source>
</evidence>
<dbReference type="GO" id="GO:0046983">
    <property type="term" value="F:protein dimerization activity"/>
    <property type="evidence" value="ECO:0007669"/>
    <property type="project" value="InterPro"/>
</dbReference>
<dbReference type="PANTHER" id="PTHR24421">
    <property type="entry name" value="NITRATE/NITRITE SENSOR PROTEIN NARX-RELATED"/>
    <property type="match status" value="1"/>
</dbReference>
<dbReference type="Proteomes" id="UP000245489">
    <property type="component" value="Unassembled WGS sequence"/>
</dbReference>
<dbReference type="CDD" id="cd16917">
    <property type="entry name" value="HATPase_UhpB-NarQ-NarX-like"/>
    <property type="match status" value="1"/>
</dbReference>
<evidence type="ECO:0000259" key="20">
    <source>
        <dbReference type="PROSITE" id="PS50109"/>
    </source>
</evidence>
<dbReference type="PRINTS" id="PR00344">
    <property type="entry name" value="BCTRLSENSOR"/>
</dbReference>
<dbReference type="PROSITE" id="PS50109">
    <property type="entry name" value="HIS_KIN"/>
    <property type="match status" value="1"/>
</dbReference>
<keyword evidence="16" id="KW-0411">Iron-sulfur</keyword>
<keyword evidence="6" id="KW-0004">4Fe-4S</keyword>
<dbReference type="InterPro" id="IPR050482">
    <property type="entry name" value="Sensor_HK_TwoCompSys"/>
</dbReference>
<accession>A0A316DW57</accession>
<dbReference type="InterPro" id="IPR011712">
    <property type="entry name" value="Sig_transdc_His_kin_sub3_dim/P"/>
</dbReference>
<dbReference type="InterPro" id="IPR004358">
    <property type="entry name" value="Sig_transdc_His_kin-like_C"/>
</dbReference>
<dbReference type="InterPro" id="IPR003594">
    <property type="entry name" value="HATPase_dom"/>
</dbReference>
<keyword evidence="13" id="KW-0067">ATP-binding</keyword>
<keyword evidence="9" id="KW-0808">Transferase</keyword>
<evidence type="ECO:0000256" key="3">
    <source>
        <dbReference type="ARBA" id="ARBA00004496"/>
    </source>
</evidence>
<dbReference type="OrthoDB" id="9760839at2"/>
<evidence type="ECO:0000256" key="14">
    <source>
        <dbReference type="ARBA" id="ARBA00023004"/>
    </source>
</evidence>
<keyword evidence="12 21" id="KW-0418">Kinase</keyword>
<evidence type="ECO:0000256" key="11">
    <source>
        <dbReference type="ARBA" id="ARBA00022741"/>
    </source>
</evidence>
<dbReference type="GO" id="GO:0051539">
    <property type="term" value="F:4 iron, 4 sulfur cluster binding"/>
    <property type="evidence" value="ECO:0007669"/>
    <property type="project" value="UniProtKB-KW"/>
</dbReference>
<evidence type="ECO:0000313" key="22">
    <source>
        <dbReference type="Proteomes" id="UP000245489"/>
    </source>
</evidence>
<dbReference type="Gene3D" id="3.30.565.10">
    <property type="entry name" value="Histidine kinase-like ATPase, C-terminal domain"/>
    <property type="match status" value="1"/>
</dbReference>
<sequence length="258" mass="29033">MNEVKIIILGTAAMLLPTSAIIIFVILYYRRQRLQREKLEHIEELHRQEMLEASVASQENVRRQIGGDLHDEIGTLLSATRMSLSQITKYGDNPSKRENLLNQTQDLLNEALNNVRRISKELMPSTLDEFGLIIALKDFTQKMTEHTGVMVCFSHGELVGKFDSKIELALYRTAQELVNNALKHAQATIINLTLSESNNQLVLQVSDNGIGFDLEEVNQPNRGIGIKNIESRISVIKGHIKFDVEKGRGASFEISVPL</sequence>
<comment type="caution">
    <text evidence="21">The sequence shown here is derived from an EMBL/GenBank/DDBJ whole genome shotgun (WGS) entry which is preliminary data.</text>
</comment>
<dbReference type="Pfam" id="PF02518">
    <property type="entry name" value="HATPase_c"/>
    <property type="match status" value="1"/>
</dbReference>
<dbReference type="PANTHER" id="PTHR24421:SF10">
    <property type="entry name" value="NITRATE_NITRITE SENSOR PROTEIN NARQ"/>
    <property type="match status" value="1"/>
</dbReference>
<dbReference type="SMART" id="SM00387">
    <property type="entry name" value="HATPase_c"/>
    <property type="match status" value="1"/>
</dbReference>
<keyword evidence="11" id="KW-0547">Nucleotide-binding</keyword>
<comment type="catalytic activity">
    <reaction evidence="1">
        <text>ATP + protein L-histidine = ADP + protein N-phospho-L-histidine.</text>
        <dbReference type="EC" id="2.7.13.3"/>
    </reaction>
</comment>
<dbReference type="GO" id="GO:0005737">
    <property type="term" value="C:cytoplasm"/>
    <property type="evidence" value="ECO:0007669"/>
    <property type="project" value="UniProtKB-SubCell"/>
</dbReference>
<keyword evidence="10" id="KW-0479">Metal-binding</keyword>
<evidence type="ECO:0000256" key="1">
    <source>
        <dbReference type="ARBA" id="ARBA00000085"/>
    </source>
</evidence>
<feature type="transmembrane region" description="Helical" evidence="19">
    <location>
        <begin position="6"/>
        <end position="29"/>
    </location>
</feature>
<evidence type="ECO:0000256" key="16">
    <source>
        <dbReference type="ARBA" id="ARBA00023014"/>
    </source>
</evidence>
<protein>
    <recommendedName>
        <fullName evidence="5">Oxygen sensor histidine kinase NreB</fullName>
        <ecNumber evidence="4">2.7.13.3</ecNumber>
    </recommendedName>
    <alternativeName>
        <fullName evidence="18">Nitrogen regulation protein B</fullName>
    </alternativeName>
</protein>
<comment type="subcellular location">
    <subcellularLocation>
        <location evidence="3">Cytoplasm</location>
    </subcellularLocation>
</comment>
<dbReference type="GO" id="GO:0016020">
    <property type="term" value="C:membrane"/>
    <property type="evidence" value="ECO:0007669"/>
    <property type="project" value="InterPro"/>
</dbReference>
<dbReference type="EMBL" id="QGGO01000021">
    <property type="protein sequence ID" value="PWK22155.1"/>
    <property type="molecule type" value="Genomic_DNA"/>
</dbReference>
<evidence type="ECO:0000256" key="18">
    <source>
        <dbReference type="ARBA" id="ARBA00030800"/>
    </source>
</evidence>
<dbReference type="AlphaFoldDB" id="A0A316DW57"/>
<dbReference type="InterPro" id="IPR005467">
    <property type="entry name" value="His_kinase_dom"/>
</dbReference>
<comment type="function">
    <text evidence="17">Member of the two-component regulatory system NreB/NreC involved in the control of dissimilatory nitrate/nitrite reduction in response to oxygen. NreB functions as a direct oxygen sensor histidine kinase which is autophosphorylated, in the absence of oxygen, probably at the conserved histidine residue, and transfers its phosphate group probably to a conserved aspartate residue of NreC. NreB/NreC activates the expression of the nitrate (narGHJI) and nitrite (nir) reductase operons, as well as the putative nitrate transporter gene narT.</text>
</comment>
<comment type="cofactor">
    <cofactor evidence="2">
        <name>[4Fe-4S] cluster</name>
        <dbReference type="ChEBI" id="CHEBI:49883"/>
    </cofactor>
</comment>
<dbReference type="Pfam" id="PF07730">
    <property type="entry name" value="HisKA_3"/>
    <property type="match status" value="1"/>
</dbReference>
<evidence type="ECO:0000256" key="17">
    <source>
        <dbReference type="ARBA" id="ARBA00024827"/>
    </source>
</evidence>
<keyword evidence="15" id="KW-0902">Two-component regulatory system</keyword>
<evidence type="ECO:0000256" key="2">
    <source>
        <dbReference type="ARBA" id="ARBA00001966"/>
    </source>
</evidence>
<keyword evidence="19" id="KW-0812">Transmembrane</keyword>
<evidence type="ECO:0000256" key="8">
    <source>
        <dbReference type="ARBA" id="ARBA00022553"/>
    </source>
</evidence>
<proteinExistence type="predicted"/>
<evidence type="ECO:0000256" key="13">
    <source>
        <dbReference type="ARBA" id="ARBA00022840"/>
    </source>
</evidence>
<evidence type="ECO:0000256" key="15">
    <source>
        <dbReference type="ARBA" id="ARBA00023012"/>
    </source>
</evidence>
<reference evidence="21 22" key="1">
    <citation type="submission" date="2018-05" db="EMBL/GenBank/DDBJ databases">
        <title>Genomic Encyclopedia of Archaeal and Bacterial Type Strains, Phase II (KMG-II): from individual species to whole genera.</title>
        <authorList>
            <person name="Goeker M."/>
        </authorList>
    </citation>
    <scope>NUCLEOTIDE SEQUENCE [LARGE SCALE GENOMIC DNA]</scope>
    <source>
        <strain evidence="21 22">DSM 22214</strain>
    </source>
</reference>
<keyword evidence="22" id="KW-1185">Reference proteome</keyword>
<dbReference type="RefSeq" id="WP_109744230.1">
    <property type="nucleotide sequence ID" value="NZ_QGGO01000021.1"/>
</dbReference>
<dbReference type="GO" id="GO:0046872">
    <property type="term" value="F:metal ion binding"/>
    <property type="evidence" value="ECO:0007669"/>
    <property type="project" value="UniProtKB-KW"/>
</dbReference>
<evidence type="ECO:0000313" key="21">
    <source>
        <dbReference type="EMBL" id="PWK22155.1"/>
    </source>
</evidence>
<organism evidence="21 22">
    <name type="scientific">Arcicella aurantiaca</name>
    <dbReference type="NCBI Taxonomy" id="591202"/>
    <lineage>
        <taxon>Bacteria</taxon>
        <taxon>Pseudomonadati</taxon>
        <taxon>Bacteroidota</taxon>
        <taxon>Cytophagia</taxon>
        <taxon>Cytophagales</taxon>
        <taxon>Flectobacillaceae</taxon>
        <taxon>Arcicella</taxon>
    </lineage>
</organism>
<evidence type="ECO:0000256" key="10">
    <source>
        <dbReference type="ARBA" id="ARBA00022723"/>
    </source>
</evidence>
<dbReference type="GO" id="GO:0000155">
    <property type="term" value="F:phosphorelay sensor kinase activity"/>
    <property type="evidence" value="ECO:0007669"/>
    <property type="project" value="InterPro"/>
</dbReference>
<dbReference type="SUPFAM" id="SSF55874">
    <property type="entry name" value="ATPase domain of HSP90 chaperone/DNA topoisomerase II/histidine kinase"/>
    <property type="match status" value="1"/>
</dbReference>
<dbReference type="Gene3D" id="1.20.5.1930">
    <property type="match status" value="1"/>
</dbReference>
<keyword evidence="19" id="KW-1133">Transmembrane helix</keyword>